<feature type="transmembrane region" description="Helical" evidence="7">
    <location>
        <begin position="345"/>
        <end position="365"/>
    </location>
</feature>
<evidence type="ECO:0000256" key="7">
    <source>
        <dbReference type="SAM" id="Phobius"/>
    </source>
</evidence>
<feature type="transmembrane region" description="Helical" evidence="7">
    <location>
        <begin position="204"/>
        <end position="226"/>
    </location>
</feature>
<dbReference type="OrthoDB" id="266518at2759"/>
<gene>
    <name evidence="8" type="ORF">TCAL_13132</name>
</gene>
<comment type="subcellular location">
    <subcellularLocation>
        <location evidence="1">Membrane</location>
        <topology evidence="1">Multi-pass membrane protein</topology>
    </subcellularLocation>
</comment>
<comment type="caution">
    <text evidence="8">The sequence shown here is derived from an EMBL/GenBank/DDBJ whole genome shotgun (WGS) entry which is preliminary data.</text>
</comment>
<feature type="region of interest" description="Disordered" evidence="6">
    <location>
        <begin position="391"/>
        <end position="414"/>
    </location>
</feature>
<dbReference type="STRING" id="6832.A0A553NE15"/>
<evidence type="ECO:0000313" key="8">
    <source>
        <dbReference type="EMBL" id="TRY63687.1"/>
    </source>
</evidence>
<keyword evidence="4 7" id="KW-1133">Transmembrane helix</keyword>
<name>A0A553NE15_TIGCA</name>
<sequence length="414" mass="46308">MSVRAGHLSQPAPGSVRGMPLVRPSQTSQAFTSPSRGVSLSSMGQMVGSFLRGFVHSLKGALHIFLLDQNRLHLKQERQIRPDIHRERLLNRNSPVRDHELFAKKRALERREKLLNPPCSSSAPAGGASLSGLDPSRSPSHLTAHEPSLLHRTLKCCLFNGGFFWLSILIFEQLVLPVITWLALSLGEIPADSWAHWMQPVLSLIFSTFWVLPLFLLSKVVNAIWFQDIANSAFKFSQGRPQMMSSLSVMVADTIYSLAVETVFLAQTALVSLVPIIMIGRTLALVHLCLLNALYCFEYKWFNQGLELHRRLHFVEQDWPYFLGFGLPLALITSAPSSLVVRGCVFAMIFPLFIVSANQAIVIAPQFDMPLRIFRPTMTISNYLFSRTLPAQQQPTKNPSLSRSSGDLLGPRLR</sequence>
<feature type="region of interest" description="Disordered" evidence="6">
    <location>
        <begin position="1"/>
        <end position="38"/>
    </location>
</feature>
<evidence type="ECO:0000313" key="9">
    <source>
        <dbReference type="Proteomes" id="UP000318571"/>
    </source>
</evidence>
<comment type="similarity">
    <text evidence="2">Belongs to the EI24 family.</text>
</comment>
<dbReference type="EMBL" id="VCGU01000458">
    <property type="protein sequence ID" value="TRY63687.1"/>
    <property type="molecule type" value="Genomic_DNA"/>
</dbReference>
<evidence type="ECO:0008006" key="10">
    <source>
        <dbReference type="Google" id="ProtNLM"/>
    </source>
</evidence>
<accession>A0A553NE15</accession>
<proteinExistence type="inferred from homology"/>
<keyword evidence="5 7" id="KW-0472">Membrane</keyword>
<feature type="transmembrane region" description="Helical" evidence="7">
    <location>
        <begin position="162"/>
        <end position="184"/>
    </location>
</feature>
<organism evidence="8 9">
    <name type="scientific">Tigriopus californicus</name>
    <name type="common">Marine copepod</name>
    <dbReference type="NCBI Taxonomy" id="6832"/>
    <lineage>
        <taxon>Eukaryota</taxon>
        <taxon>Metazoa</taxon>
        <taxon>Ecdysozoa</taxon>
        <taxon>Arthropoda</taxon>
        <taxon>Crustacea</taxon>
        <taxon>Multicrustacea</taxon>
        <taxon>Hexanauplia</taxon>
        <taxon>Copepoda</taxon>
        <taxon>Harpacticoida</taxon>
        <taxon>Harpacticidae</taxon>
        <taxon>Tigriopus</taxon>
    </lineage>
</organism>
<dbReference type="PANTHER" id="PTHR21389">
    <property type="entry name" value="P53 INDUCED PROTEIN"/>
    <property type="match status" value="1"/>
</dbReference>
<dbReference type="GO" id="GO:0005783">
    <property type="term" value="C:endoplasmic reticulum"/>
    <property type="evidence" value="ECO:0007669"/>
    <property type="project" value="TreeGrafter"/>
</dbReference>
<evidence type="ECO:0000256" key="6">
    <source>
        <dbReference type="SAM" id="MobiDB-lite"/>
    </source>
</evidence>
<feature type="region of interest" description="Disordered" evidence="6">
    <location>
        <begin position="116"/>
        <end position="139"/>
    </location>
</feature>
<keyword evidence="9" id="KW-1185">Reference proteome</keyword>
<protein>
    <recommendedName>
        <fullName evidence="10">Etoposide-induced protein 2.4 homolog</fullName>
    </recommendedName>
</protein>
<dbReference type="AlphaFoldDB" id="A0A553NE15"/>
<evidence type="ECO:0000256" key="4">
    <source>
        <dbReference type="ARBA" id="ARBA00022989"/>
    </source>
</evidence>
<keyword evidence="3 7" id="KW-0812">Transmembrane</keyword>
<dbReference type="Proteomes" id="UP000318571">
    <property type="component" value="Chromosome 10"/>
</dbReference>
<dbReference type="InterPro" id="IPR059112">
    <property type="entry name" value="CysZ/EI24"/>
</dbReference>
<dbReference type="GO" id="GO:0016236">
    <property type="term" value="P:macroautophagy"/>
    <property type="evidence" value="ECO:0007669"/>
    <property type="project" value="TreeGrafter"/>
</dbReference>
<evidence type="ECO:0000256" key="1">
    <source>
        <dbReference type="ARBA" id="ARBA00004141"/>
    </source>
</evidence>
<dbReference type="PANTHER" id="PTHR21389:SF0">
    <property type="entry name" value="ETOPOSIDE-INDUCED PROTEIN 2.4 HOMOLOG"/>
    <property type="match status" value="1"/>
</dbReference>
<evidence type="ECO:0000256" key="2">
    <source>
        <dbReference type="ARBA" id="ARBA00010970"/>
    </source>
</evidence>
<reference evidence="8 9" key="1">
    <citation type="journal article" date="2018" name="Nat. Ecol. Evol.">
        <title>Genomic signatures of mitonuclear coevolution across populations of Tigriopus californicus.</title>
        <authorList>
            <person name="Barreto F.S."/>
            <person name="Watson E.T."/>
            <person name="Lima T.G."/>
            <person name="Willett C.S."/>
            <person name="Edmands S."/>
            <person name="Li W."/>
            <person name="Burton R.S."/>
        </authorList>
    </citation>
    <scope>NUCLEOTIDE SEQUENCE [LARGE SCALE GENOMIC DNA]</scope>
    <source>
        <strain evidence="8 9">San Diego</strain>
    </source>
</reference>
<evidence type="ECO:0000256" key="3">
    <source>
        <dbReference type="ARBA" id="ARBA00022692"/>
    </source>
</evidence>
<feature type="compositionally biased region" description="Polar residues" evidence="6">
    <location>
        <begin position="24"/>
        <end position="38"/>
    </location>
</feature>
<dbReference type="GO" id="GO:0016020">
    <property type="term" value="C:membrane"/>
    <property type="evidence" value="ECO:0007669"/>
    <property type="project" value="UniProtKB-SubCell"/>
</dbReference>
<feature type="transmembrane region" description="Helical" evidence="7">
    <location>
        <begin position="247"/>
        <end position="270"/>
    </location>
</feature>
<evidence type="ECO:0000256" key="5">
    <source>
        <dbReference type="ARBA" id="ARBA00023136"/>
    </source>
</evidence>
<feature type="transmembrane region" description="Helical" evidence="7">
    <location>
        <begin position="318"/>
        <end position="339"/>
    </location>
</feature>
<dbReference type="Pfam" id="PF07264">
    <property type="entry name" value="EI24"/>
    <property type="match status" value="1"/>
</dbReference>
<feature type="transmembrane region" description="Helical" evidence="7">
    <location>
        <begin position="276"/>
        <end position="297"/>
    </location>
</feature>
<feature type="compositionally biased region" description="Low complexity" evidence="6">
    <location>
        <begin position="117"/>
        <end position="133"/>
    </location>
</feature>
<feature type="compositionally biased region" description="Polar residues" evidence="6">
    <location>
        <begin position="391"/>
        <end position="405"/>
    </location>
</feature>